<name>A0ACA9NW02_9GLOM</name>
<keyword evidence="2" id="KW-1185">Reference proteome</keyword>
<sequence>MLKKCFQYRLNLKARAEQELDQILTKNEQEKLLTELKERRPQLHLIFSQVLQNVANRLKGDKLILSCGREKEELFLNVRLHRELEGKIKILSLVRKNGKYYACFANEVEKKLSPKTNKKVGIDLGLIDFCVLDNGKKYPNPRIYKKGIKKLIEAQKRVDRKEKGMEETGGQLVKVNSAYTSQTCSFCDEPAKEKVELSQRVYECWNCGKKLDRDVNSARNILKLAEPRFDGVIHVPVMLKEVLDHLNLKKGGIYVDGTFDKEFSNLTQKDKIFFAPRFCLINDNFANFEEHLKKMGVQEVDGFLFDLGLSSDQLTATERGFSYRSDSPLDMRISQTTKLSATDIINNYPEAKLADIFYHYGEEKKA</sequence>
<reference evidence="1" key="1">
    <citation type="submission" date="2021-06" db="EMBL/GenBank/DDBJ databases">
        <authorList>
            <person name="Kallberg Y."/>
            <person name="Tangrot J."/>
            <person name="Rosling A."/>
        </authorList>
    </citation>
    <scope>NUCLEOTIDE SEQUENCE</scope>
    <source>
        <strain evidence="1">MA461A</strain>
    </source>
</reference>
<feature type="non-terminal residue" evidence="1">
    <location>
        <position position="366"/>
    </location>
</feature>
<organism evidence="1 2">
    <name type="scientific">Racocetra persica</name>
    <dbReference type="NCBI Taxonomy" id="160502"/>
    <lineage>
        <taxon>Eukaryota</taxon>
        <taxon>Fungi</taxon>
        <taxon>Fungi incertae sedis</taxon>
        <taxon>Mucoromycota</taxon>
        <taxon>Glomeromycotina</taxon>
        <taxon>Glomeromycetes</taxon>
        <taxon>Diversisporales</taxon>
        <taxon>Gigasporaceae</taxon>
        <taxon>Racocetra</taxon>
    </lineage>
</organism>
<proteinExistence type="predicted"/>
<evidence type="ECO:0000313" key="2">
    <source>
        <dbReference type="Proteomes" id="UP000789920"/>
    </source>
</evidence>
<comment type="caution">
    <text evidence="1">The sequence shown here is derived from an EMBL/GenBank/DDBJ whole genome shotgun (WGS) entry which is preliminary data.</text>
</comment>
<gene>
    <name evidence="1" type="ORF">RPERSI_LOCUS8974</name>
</gene>
<accession>A0ACA9NW02</accession>
<evidence type="ECO:0000313" key="1">
    <source>
        <dbReference type="EMBL" id="CAG8677919.1"/>
    </source>
</evidence>
<dbReference type="EMBL" id="CAJVQC010016606">
    <property type="protein sequence ID" value="CAG8677919.1"/>
    <property type="molecule type" value="Genomic_DNA"/>
</dbReference>
<dbReference type="Proteomes" id="UP000789920">
    <property type="component" value="Unassembled WGS sequence"/>
</dbReference>
<protein>
    <submittedName>
        <fullName evidence="1">21360_t:CDS:1</fullName>
    </submittedName>
</protein>